<comment type="caution">
    <text evidence="1">The sequence shown here is derived from an EMBL/GenBank/DDBJ whole genome shotgun (WGS) entry which is preliminary data.</text>
</comment>
<dbReference type="EMBL" id="CAQM01000739">
    <property type="protein sequence ID" value="CCQ63630.1"/>
    <property type="molecule type" value="Genomic_DNA"/>
</dbReference>
<proteinExistence type="predicted"/>
<reference evidence="1 2" key="2">
    <citation type="submission" date="2013-09" db="EMBL/GenBank/DDBJ databases">
        <title>Whole genome comparison of six Crocosphaera watsonii strains with differing phenotypes.</title>
        <authorList>
            <person name="Bench S.R."/>
            <person name="Heller P."/>
            <person name="Frank I."/>
            <person name="Arciniega M."/>
            <person name="Shilova I.N."/>
            <person name="Zehr J.P."/>
        </authorList>
    </citation>
    <scope>NUCLEOTIDE SEQUENCE [LARGE SCALE GENOMIC DNA]</scope>
    <source>
        <strain evidence="1 2">WH 0401</strain>
    </source>
</reference>
<evidence type="ECO:0000313" key="1">
    <source>
        <dbReference type="EMBL" id="CCQ63630.1"/>
    </source>
</evidence>
<gene>
    <name evidence="1" type="ORF">CWATWH0401_3420</name>
</gene>
<sequence length="49" mass="5594">MDELLEGAMHDAVEAYANAHGPDHSEKARRGFVDAFKKRWDEIYSEGDK</sequence>
<accession>T2JEF1</accession>
<dbReference type="Proteomes" id="UP000018198">
    <property type="component" value="Unassembled WGS sequence"/>
</dbReference>
<reference evidence="1 2" key="1">
    <citation type="submission" date="2013-01" db="EMBL/GenBank/DDBJ databases">
        <authorList>
            <person name="Bench S."/>
        </authorList>
    </citation>
    <scope>NUCLEOTIDE SEQUENCE [LARGE SCALE GENOMIC DNA]</scope>
    <source>
        <strain evidence="1 2">WH 0401</strain>
    </source>
</reference>
<organism evidence="1 2">
    <name type="scientific">Crocosphaera watsonii WH 0401</name>
    <dbReference type="NCBI Taxonomy" id="555881"/>
    <lineage>
        <taxon>Bacteria</taxon>
        <taxon>Bacillati</taxon>
        <taxon>Cyanobacteriota</taxon>
        <taxon>Cyanophyceae</taxon>
        <taxon>Oscillatoriophycideae</taxon>
        <taxon>Chroococcales</taxon>
        <taxon>Aphanothecaceae</taxon>
        <taxon>Crocosphaera</taxon>
    </lineage>
</organism>
<protein>
    <submittedName>
        <fullName evidence="1">Uncharacterized protein</fullName>
    </submittedName>
</protein>
<dbReference type="AlphaFoldDB" id="T2JEF1"/>
<evidence type="ECO:0000313" key="2">
    <source>
        <dbReference type="Proteomes" id="UP000018198"/>
    </source>
</evidence>
<name>T2JEF1_CROWT</name>